<feature type="transmembrane region" description="Helical" evidence="1">
    <location>
        <begin position="52"/>
        <end position="71"/>
    </location>
</feature>
<feature type="transmembrane region" description="Helical" evidence="1">
    <location>
        <begin position="28"/>
        <end position="46"/>
    </location>
</feature>
<evidence type="ECO:0000313" key="3">
    <source>
        <dbReference type="Proteomes" id="UP000799118"/>
    </source>
</evidence>
<keyword evidence="1" id="KW-0472">Membrane</keyword>
<sequence length="227" mass="25101">MSSSARNDQVDESQAPIIPPQIFTKETIQSHAGLVLAFLLPFSTIFLRSDPFIVTGIIMQMVGAGLFGLSYKNAQPRIVFLLCLIGGLINGMTLCFQCTSSPDHSVGAVVSEVSLWRDRASKAATVVLLTTLSVYLLNMWNNAQPWAYSSVNIHSPSVPLQSSISKCLFYFFNSYFGTDGKLPKWQHQALLIGYQRAKSRVLLTTPMMRRAPIQVDSDKKHPCLDSV</sequence>
<keyword evidence="1" id="KW-1133">Transmembrane helix</keyword>
<feature type="transmembrane region" description="Helical" evidence="1">
    <location>
        <begin position="78"/>
        <end position="100"/>
    </location>
</feature>
<gene>
    <name evidence="2" type="ORF">BT96DRAFT_921844</name>
</gene>
<evidence type="ECO:0000256" key="1">
    <source>
        <dbReference type="SAM" id="Phobius"/>
    </source>
</evidence>
<reference evidence="2" key="1">
    <citation type="journal article" date="2019" name="Environ. Microbiol.">
        <title>Fungal ecological strategies reflected in gene transcription - a case study of two litter decomposers.</title>
        <authorList>
            <person name="Barbi F."/>
            <person name="Kohler A."/>
            <person name="Barry K."/>
            <person name="Baskaran P."/>
            <person name="Daum C."/>
            <person name="Fauchery L."/>
            <person name="Ihrmark K."/>
            <person name="Kuo A."/>
            <person name="LaButti K."/>
            <person name="Lipzen A."/>
            <person name="Morin E."/>
            <person name="Grigoriev I.V."/>
            <person name="Henrissat B."/>
            <person name="Lindahl B."/>
            <person name="Martin F."/>
        </authorList>
    </citation>
    <scope>NUCLEOTIDE SEQUENCE</scope>
    <source>
        <strain evidence="2">JB14</strain>
    </source>
</reference>
<dbReference type="Proteomes" id="UP000799118">
    <property type="component" value="Unassembled WGS sequence"/>
</dbReference>
<accession>A0A6A4HEP6</accession>
<proteinExistence type="predicted"/>
<dbReference type="AlphaFoldDB" id="A0A6A4HEP6"/>
<feature type="transmembrane region" description="Helical" evidence="1">
    <location>
        <begin position="120"/>
        <end position="140"/>
    </location>
</feature>
<organism evidence="2 3">
    <name type="scientific">Gymnopus androsaceus JB14</name>
    <dbReference type="NCBI Taxonomy" id="1447944"/>
    <lineage>
        <taxon>Eukaryota</taxon>
        <taxon>Fungi</taxon>
        <taxon>Dikarya</taxon>
        <taxon>Basidiomycota</taxon>
        <taxon>Agaricomycotina</taxon>
        <taxon>Agaricomycetes</taxon>
        <taxon>Agaricomycetidae</taxon>
        <taxon>Agaricales</taxon>
        <taxon>Marasmiineae</taxon>
        <taxon>Omphalotaceae</taxon>
        <taxon>Gymnopus</taxon>
    </lineage>
</organism>
<keyword evidence="3" id="KW-1185">Reference proteome</keyword>
<dbReference type="EMBL" id="ML769506">
    <property type="protein sequence ID" value="KAE9396922.1"/>
    <property type="molecule type" value="Genomic_DNA"/>
</dbReference>
<evidence type="ECO:0000313" key="2">
    <source>
        <dbReference type="EMBL" id="KAE9396922.1"/>
    </source>
</evidence>
<keyword evidence="1" id="KW-0812">Transmembrane</keyword>
<name>A0A6A4HEP6_9AGAR</name>
<protein>
    <submittedName>
        <fullName evidence="2">Uncharacterized protein</fullName>
    </submittedName>
</protein>